<name>A0ABY4GPM1_9BACI</name>
<evidence type="ECO:0000313" key="2">
    <source>
        <dbReference type="Proteomes" id="UP000831537"/>
    </source>
</evidence>
<dbReference type="RefSeq" id="WP_244745788.1">
    <property type="nucleotide sequence ID" value="NZ_CP095071.1"/>
</dbReference>
<sequence length="61" mass="6810">MDLGVAASIRTKQISGEFIEGRVNQWLEENADTEVIDIKFAASATHEDWATDALIIYRKGN</sequence>
<organism evidence="1 2">
    <name type="scientific">Gracilibacillus salinarum</name>
    <dbReference type="NCBI Taxonomy" id="2932255"/>
    <lineage>
        <taxon>Bacteria</taxon>
        <taxon>Bacillati</taxon>
        <taxon>Bacillota</taxon>
        <taxon>Bacilli</taxon>
        <taxon>Bacillales</taxon>
        <taxon>Bacillaceae</taxon>
        <taxon>Gracilibacillus</taxon>
    </lineage>
</organism>
<protein>
    <submittedName>
        <fullName evidence="1">Uncharacterized protein</fullName>
    </submittedName>
</protein>
<gene>
    <name evidence="1" type="ORF">MUN87_01810</name>
</gene>
<proteinExistence type="predicted"/>
<reference evidence="1 2" key="1">
    <citation type="submission" date="2022-04" db="EMBL/GenBank/DDBJ databases">
        <title>Gracilibacillus sp. isolated from saltern.</title>
        <authorList>
            <person name="Won M."/>
            <person name="Lee C.-M."/>
            <person name="Woen H.-Y."/>
            <person name="Kwon S.-W."/>
        </authorList>
    </citation>
    <scope>NUCLEOTIDE SEQUENCE [LARGE SCALE GENOMIC DNA]</scope>
    <source>
        <strain evidence="1 2">SSPM10-3</strain>
    </source>
</reference>
<dbReference type="Proteomes" id="UP000831537">
    <property type="component" value="Chromosome"/>
</dbReference>
<keyword evidence="2" id="KW-1185">Reference proteome</keyword>
<accession>A0ABY4GPM1</accession>
<evidence type="ECO:0000313" key="1">
    <source>
        <dbReference type="EMBL" id="UOQ85667.1"/>
    </source>
</evidence>
<dbReference type="EMBL" id="CP095071">
    <property type="protein sequence ID" value="UOQ85667.1"/>
    <property type="molecule type" value="Genomic_DNA"/>
</dbReference>